<comment type="subcellular location">
    <subcellularLocation>
        <location evidence="1">Nucleus</location>
    </subcellularLocation>
</comment>
<dbReference type="InterPro" id="IPR050527">
    <property type="entry name" value="Snail/Krueppel_Znf"/>
</dbReference>
<dbReference type="SUPFAM" id="SSF57667">
    <property type="entry name" value="beta-beta-alpha zinc fingers"/>
    <property type="match status" value="2"/>
</dbReference>
<dbReference type="PANTHER" id="PTHR24388">
    <property type="entry name" value="ZINC FINGER PROTEIN"/>
    <property type="match status" value="1"/>
</dbReference>
<evidence type="ECO:0000259" key="11">
    <source>
        <dbReference type="PROSITE" id="PS50157"/>
    </source>
</evidence>
<dbReference type="PROSITE" id="PS00028">
    <property type="entry name" value="ZINC_FINGER_C2H2_1"/>
    <property type="match status" value="4"/>
</dbReference>
<dbReference type="FunFam" id="3.30.160.60:FF:000446">
    <property type="entry name" value="Zinc finger protein"/>
    <property type="match status" value="1"/>
</dbReference>
<protein>
    <submittedName>
        <fullName evidence="13">Gastrula zinc finger protein XlCGF52.1-like</fullName>
    </submittedName>
</protein>
<dbReference type="GO" id="GO:0000981">
    <property type="term" value="F:DNA-binding transcription factor activity, RNA polymerase II-specific"/>
    <property type="evidence" value="ECO:0007669"/>
    <property type="project" value="TreeGrafter"/>
</dbReference>
<feature type="domain" description="ZAD" evidence="12">
    <location>
        <begin position="10"/>
        <end position="80"/>
    </location>
</feature>
<dbReference type="RefSeq" id="XP_028129566.1">
    <property type="nucleotide sequence ID" value="XM_028273765.1"/>
</dbReference>
<keyword evidence="4 9" id="KW-0863">Zinc-finger</keyword>
<dbReference type="PROSITE" id="PS51915">
    <property type="entry name" value="ZAD"/>
    <property type="match status" value="1"/>
</dbReference>
<dbReference type="Pfam" id="PF00096">
    <property type="entry name" value="zf-C2H2"/>
    <property type="match status" value="1"/>
</dbReference>
<keyword evidence="2 10" id="KW-0479">Metal-binding</keyword>
<gene>
    <name evidence="13" type="primary">LOC114325650</name>
</gene>
<evidence type="ECO:0000256" key="2">
    <source>
        <dbReference type="ARBA" id="ARBA00022723"/>
    </source>
</evidence>
<feature type="binding site" evidence="10">
    <location>
        <position position="15"/>
    </location>
    <ligand>
        <name>Zn(2+)</name>
        <dbReference type="ChEBI" id="CHEBI:29105"/>
    </ligand>
</feature>
<dbReference type="SUPFAM" id="SSF57716">
    <property type="entry name" value="Glucocorticoid receptor-like (DNA-binding domain)"/>
    <property type="match status" value="1"/>
</dbReference>
<dbReference type="OrthoDB" id="8823111at2759"/>
<evidence type="ECO:0000256" key="7">
    <source>
        <dbReference type="ARBA" id="ARBA00023242"/>
    </source>
</evidence>
<dbReference type="FunCoup" id="A0A6P7F2K6">
    <property type="interactions" value="152"/>
</dbReference>
<dbReference type="PANTHER" id="PTHR24388:SF54">
    <property type="entry name" value="PROTEIN ESCARGOT"/>
    <property type="match status" value="1"/>
</dbReference>
<keyword evidence="7" id="KW-0539">Nucleus</keyword>
<dbReference type="SMART" id="SM00355">
    <property type="entry name" value="ZnF_C2H2"/>
    <property type="match status" value="6"/>
</dbReference>
<evidence type="ECO:0000313" key="13">
    <source>
        <dbReference type="RefSeq" id="XP_028129566.1"/>
    </source>
</evidence>
<reference evidence="13" key="1">
    <citation type="submission" date="2025-08" db="UniProtKB">
        <authorList>
            <consortium name="RefSeq"/>
        </authorList>
    </citation>
    <scope>IDENTIFICATION</scope>
    <source>
        <tissue evidence="13">Whole insect</tissue>
    </source>
</reference>
<evidence type="ECO:0000256" key="1">
    <source>
        <dbReference type="ARBA" id="ARBA00004123"/>
    </source>
</evidence>
<dbReference type="Gene3D" id="3.30.160.60">
    <property type="entry name" value="Classic Zinc Finger"/>
    <property type="match status" value="3"/>
</dbReference>
<keyword evidence="3" id="KW-0677">Repeat</keyword>
<evidence type="ECO:0000256" key="5">
    <source>
        <dbReference type="ARBA" id="ARBA00022833"/>
    </source>
</evidence>
<feature type="domain" description="C2H2-type" evidence="11">
    <location>
        <begin position="314"/>
        <end position="342"/>
    </location>
</feature>
<dbReference type="FunFam" id="3.30.160.60:FF:000145">
    <property type="entry name" value="Zinc finger protein 574"/>
    <property type="match status" value="1"/>
</dbReference>
<evidence type="ECO:0000256" key="9">
    <source>
        <dbReference type="PROSITE-ProRule" id="PRU00042"/>
    </source>
</evidence>
<keyword evidence="6" id="KW-0238">DNA-binding</keyword>
<dbReference type="GO" id="GO:0000978">
    <property type="term" value="F:RNA polymerase II cis-regulatory region sequence-specific DNA binding"/>
    <property type="evidence" value="ECO:0007669"/>
    <property type="project" value="TreeGrafter"/>
</dbReference>
<evidence type="ECO:0000256" key="3">
    <source>
        <dbReference type="ARBA" id="ARBA00022737"/>
    </source>
</evidence>
<dbReference type="GO" id="GO:0008270">
    <property type="term" value="F:zinc ion binding"/>
    <property type="evidence" value="ECO:0007669"/>
    <property type="project" value="UniProtKB-UniRule"/>
</dbReference>
<feature type="binding site" evidence="10">
    <location>
        <position position="53"/>
    </location>
    <ligand>
        <name>Zn(2+)</name>
        <dbReference type="ChEBI" id="CHEBI:29105"/>
    </ligand>
</feature>
<dbReference type="Pfam" id="PF13894">
    <property type="entry name" value="zf-C2H2_4"/>
    <property type="match status" value="2"/>
</dbReference>
<evidence type="ECO:0000259" key="12">
    <source>
        <dbReference type="PROSITE" id="PS51915"/>
    </source>
</evidence>
<evidence type="ECO:0000256" key="10">
    <source>
        <dbReference type="PROSITE-ProRule" id="PRU01263"/>
    </source>
</evidence>
<keyword evidence="5 10" id="KW-0862">Zinc</keyword>
<feature type="binding site" evidence="10">
    <location>
        <position position="56"/>
    </location>
    <ligand>
        <name>Zn(2+)</name>
        <dbReference type="ChEBI" id="CHEBI:29105"/>
    </ligand>
</feature>
<dbReference type="PROSITE" id="PS50157">
    <property type="entry name" value="ZINC_FINGER_C2H2_2"/>
    <property type="match status" value="4"/>
</dbReference>
<dbReference type="SMART" id="SM00868">
    <property type="entry name" value="zf-AD"/>
    <property type="match status" value="1"/>
</dbReference>
<dbReference type="FunFam" id="3.30.160.60:FF:000202">
    <property type="entry name" value="Zinc finger protein 574"/>
    <property type="match status" value="1"/>
</dbReference>
<evidence type="ECO:0000256" key="6">
    <source>
        <dbReference type="ARBA" id="ARBA00023125"/>
    </source>
</evidence>
<feature type="domain" description="C2H2-type" evidence="11">
    <location>
        <begin position="257"/>
        <end position="285"/>
    </location>
</feature>
<feature type="binding site" evidence="10">
    <location>
        <position position="12"/>
    </location>
    <ligand>
        <name>Zn(2+)</name>
        <dbReference type="ChEBI" id="CHEBI:29105"/>
    </ligand>
</feature>
<dbReference type="Pfam" id="PF13912">
    <property type="entry name" value="zf-C2H2_6"/>
    <property type="match status" value="1"/>
</dbReference>
<organism evidence="13">
    <name type="scientific">Diabrotica virgifera virgifera</name>
    <name type="common">western corn rootworm</name>
    <dbReference type="NCBI Taxonomy" id="50390"/>
    <lineage>
        <taxon>Eukaryota</taxon>
        <taxon>Metazoa</taxon>
        <taxon>Ecdysozoa</taxon>
        <taxon>Arthropoda</taxon>
        <taxon>Hexapoda</taxon>
        <taxon>Insecta</taxon>
        <taxon>Pterygota</taxon>
        <taxon>Neoptera</taxon>
        <taxon>Endopterygota</taxon>
        <taxon>Coleoptera</taxon>
        <taxon>Polyphaga</taxon>
        <taxon>Cucujiformia</taxon>
        <taxon>Chrysomeloidea</taxon>
        <taxon>Chrysomelidae</taxon>
        <taxon>Galerucinae</taxon>
        <taxon>Diabroticina</taxon>
        <taxon>Diabroticites</taxon>
        <taxon>Diabrotica</taxon>
    </lineage>
</organism>
<accession>A0A6P7F2K6</accession>
<feature type="domain" description="C2H2-type" evidence="11">
    <location>
        <begin position="286"/>
        <end position="313"/>
    </location>
</feature>
<dbReference type="GO" id="GO:0032502">
    <property type="term" value="P:developmental process"/>
    <property type="evidence" value="ECO:0007669"/>
    <property type="project" value="UniProtKB-ARBA"/>
</dbReference>
<proteinExistence type="inferred from homology"/>
<feature type="domain" description="C2H2-type" evidence="11">
    <location>
        <begin position="345"/>
        <end position="367"/>
    </location>
</feature>
<dbReference type="InterPro" id="IPR012934">
    <property type="entry name" value="Znf_AD"/>
</dbReference>
<evidence type="ECO:0000256" key="8">
    <source>
        <dbReference type="ARBA" id="ARBA00037948"/>
    </source>
</evidence>
<dbReference type="AlphaFoldDB" id="A0A6P7F2K6"/>
<dbReference type="InterPro" id="IPR013087">
    <property type="entry name" value="Znf_C2H2_type"/>
</dbReference>
<dbReference type="InParanoid" id="A0A6P7F2K6"/>
<comment type="similarity">
    <text evidence="8">Belongs to the snail C2H2-type zinc-finger protein family.</text>
</comment>
<name>A0A6P7F2K6_DIAVI</name>
<evidence type="ECO:0000256" key="4">
    <source>
        <dbReference type="ARBA" id="ARBA00022771"/>
    </source>
</evidence>
<dbReference type="GO" id="GO:0005634">
    <property type="term" value="C:nucleus"/>
    <property type="evidence" value="ECO:0007669"/>
    <property type="project" value="UniProtKB-SubCell"/>
</dbReference>
<sequence length="367" mass="42246">MDRLEINKKKFCRLCLSETVISHSLLNDDNAVFLEALTAIKIDEDEPFPTIACVKCCCNLKFAFQIQQNILEADRKLHMLEEINIDELDIKNRLVDNVVEVEEKVQSVGECIVDHDYGLSSTEPSTPLSRNSPKSTLSELETEELKIGVQCEAVKSELKSDEDNSVDNLFVTETETEEPVLFANFLSAEANTDDCEKVPCKICGQEFLDKDMLDHVQFHYFSTIKCDECNMNCANIHTYREHLADAHKDYPASERPHICDICGKSFLTFYNLNKHKKMTHQKLRPFECEQCQRKFSSKFALRTHERQHTQDMPFTCNICGQSFRQKVSLKGHRKTVHNIEEPLTCACEVCGKWFSSKFAVMSHMRLH</sequence>
<dbReference type="InterPro" id="IPR036236">
    <property type="entry name" value="Znf_C2H2_sf"/>
</dbReference>